<evidence type="ECO:0000256" key="1">
    <source>
        <dbReference type="SAM" id="MobiDB-lite"/>
    </source>
</evidence>
<evidence type="ECO:0000313" key="3">
    <source>
        <dbReference type="EMBL" id="SPE29836.1"/>
    </source>
</evidence>
<dbReference type="AlphaFoldDB" id="A0A2N9M2X5"/>
<organism evidence="3 4">
    <name type="scientific">Candidatus Sulfuritelmatomonas gaucii</name>
    <dbReference type="NCBI Taxonomy" id="2043161"/>
    <lineage>
        <taxon>Bacteria</taxon>
        <taxon>Pseudomonadati</taxon>
        <taxon>Acidobacteriota</taxon>
        <taxon>Terriglobia</taxon>
        <taxon>Terriglobales</taxon>
        <taxon>Acidobacteriaceae</taxon>
        <taxon>Candidatus Sulfuritelmatomonas</taxon>
    </lineage>
</organism>
<feature type="chain" id="PRO_5014757466" description="MtrB/PioB family decaheme-associated outer membrane protein" evidence="2">
    <location>
        <begin position="29"/>
        <end position="910"/>
    </location>
</feature>
<gene>
    <name evidence="3" type="ORF">SBA5_720007</name>
</gene>
<name>A0A2N9M2X5_9BACT</name>
<dbReference type="Proteomes" id="UP000239735">
    <property type="component" value="Unassembled WGS sequence"/>
</dbReference>
<sequence>MRYNNAFNFGAGSMQAVVGVFVTISLLAACAAAQSVPQNTRGRNPGTQVPPGSANPAQTTAASQTSPQKKIQSGVGGLNGSSFKFGEYNGLGNSGPFGIGNFDIRGGAAYDSKDTFRWRFQGSNVGLEDRNVSLEFGKQGRYQARFVYDEILANRSNQFQTPYLGAGSNVLTLPSNWITPKVTQVNANSLNLRALDPVAGAGSYYNSSGVLTAPTAAQLAALASTIAADVPDFANVNLATRRIRGDAQFIYSPNERLDFPASYSHEHKGGKKALGAVTSQVNENSVIMPYLVDWNTDQASAAVNYKLKKLYLSVGYYGSFFKNNTTSMTWQDIADPTKSATLGEEPSNQFNQFTVTAAYKLRSEAKIVIAGSYGRNTQNQAFPDPTTAQNGQLAFGLPRTSLGGLVLNSMFQAKFTTKKGHWDYLAAYRFEDRDNQTPVSIYLFQDANESKSGASPFAGLNGLPATLGSNTNIYNNRAYSKLSQQINLEAEYAINKAQFLQAGYDWDKTDRSCTGAWIQCSDAAVVTENTIHAGYHKTRGVFTARVDYDFGFRRGTYNENAFLSLVPEANVTPTGGASTSVYGYLKSTGLTAFGPVAGLPSLPLTGDAAIYSPNNNIMPQADYGSRNNINEIPGFRKYFVADRNRNHARTQFEWQATEKFSLQGTGQATDNNYLNSKLGLRRDTAWAATMDASYSPKQDFIVDLFYTYDNRRYNAAGDAYGSNSATAFQGQAADTVVSEGCFATIAAKNASAKIDPCLNFIKNDRDKVDTVGFTLRKENLAGNKLTLANEVTYTRARTSQGVAGGSYVNNPLALAAPAPPLASGTPAVFFIPAQDYPLLRNDEISVVPSATFVISKSASVQGFYWFQKLMASDWSYLGLQYGTGTNYMPTNEKAPSYAMHVAGLSLNWTF</sequence>
<feature type="compositionally biased region" description="Polar residues" evidence="1">
    <location>
        <begin position="35"/>
        <end position="47"/>
    </location>
</feature>
<dbReference type="InterPro" id="IPR020016">
    <property type="entry name" value="Decahaem-assoc_OM_MtrB/PioB"/>
</dbReference>
<dbReference type="PROSITE" id="PS51257">
    <property type="entry name" value="PROKAR_LIPOPROTEIN"/>
    <property type="match status" value="1"/>
</dbReference>
<dbReference type="OrthoDB" id="9146719at2"/>
<evidence type="ECO:0000313" key="4">
    <source>
        <dbReference type="Proteomes" id="UP000239735"/>
    </source>
</evidence>
<protein>
    <recommendedName>
        <fullName evidence="5">MtrB/PioB family decaheme-associated outer membrane protein</fullName>
    </recommendedName>
</protein>
<feature type="signal peptide" evidence="2">
    <location>
        <begin position="1"/>
        <end position="28"/>
    </location>
</feature>
<dbReference type="Pfam" id="PF11854">
    <property type="entry name" value="MtrB_PioB"/>
    <property type="match status" value="1"/>
</dbReference>
<proteinExistence type="predicted"/>
<accession>A0A2N9M2X5</accession>
<dbReference type="EMBL" id="OKRB01000133">
    <property type="protein sequence ID" value="SPE29836.1"/>
    <property type="molecule type" value="Genomic_DNA"/>
</dbReference>
<feature type="region of interest" description="Disordered" evidence="1">
    <location>
        <begin position="35"/>
        <end position="75"/>
    </location>
</feature>
<feature type="compositionally biased region" description="Polar residues" evidence="1">
    <location>
        <begin position="55"/>
        <end position="71"/>
    </location>
</feature>
<reference evidence="4" key="1">
    <citation type="submission" date="2018-02" db="EMBL/GenBank/DDBJ databases">
        <authorList>
            <person name="Hausmann B."/>
        </authorList>
    </citation>
    <scope>NUCLEOTIDE SEQUENCE [LARGE SCALE GENOMIC DNA]</scope>
    <source>
        <strain evidence="4">Peat soil MAG SbA5</strain>
    </source>
</reference>
<evidence type="ECO:0000256" key="2">
    <source>
        <dbReference type="SAM" id="SignalP"/>
    </source>
</evidence>
<evidence type="ECO:0008006" key="5">
    <source>
        <dbReference type="Google" id="ProtNLM"/>
    </source>
</evidence>
<keyword evidence="2" id="KW-0732">Signal</keyword>